<comment type="caution">
    <text evidence="1">The sequence shown here is derived from an EMBL/GenBank/DDBJ whole genome shotgun (WGS) entry which is preliminary data.</text>
</comment>
<keyword evidence="2" id="KW-1185">Reference proteome</keyword>
<reference evidence="1 2" key="1">
    <citation type="journal article" date="2024" name="Proc. Natl. Acad. Sci. U.S.A.">
        <title>The genetic regulatory architecture and epigenomic basis for age-related changes in rattlesnake venom.</title>
        <authorList>
            <person name="Hogan M.P."/>
            <person name="Holding M.L."/>
            <person name="Nystrom G.S."/>
            <person name="Colston T.J."/>
            <person name="Bartlett D.A."/>
            <person name="Mason A.J."/>
            <person name="Ellsworth S.A."/>
            <person name="Rautsaw R.M."/>
            <person name="Lawrence K.C."/>
            <person name="Strickland J.L."/>
            <person name="He B."/>
            <person name="Fraser P."/>
            <person name="Margres M.J."/>
            <person name="Gilbert D.M."/>
            <person name="Gibbs H.L."/>
            <person name="Parkinson C.L."/>
            <person name="Rokyta D.R."/>
        </authorList>
    </citation>
    <scope>NUCLEOTIDE SEQUENCE [LARGE SCALE GENOMIC DNA]</scope>
    <source>
        <strain evidence="1">DRR0105</strain>
    </source>
</reference>
<evidence type="ECO:0000313" key="1">
    <source>
        <dbReference type="EMBL" id="KAK9412001.1"/>
    </source>
</evidence>
<protein>
    <submittedName>
        <fullName evidence="1">Uncharacterized protein</fullName>
    </submittedName>
</protein>
<evidence type="ECO:0000313" key="2">
    <source>
        <dbReference type="Proteomes" id="UP001474421"/>
    </source>
</evidence>
<accession>A0AAW1CCY5</accession>
<dbReference type="Proteomes" id="UP001474421">
    <property type="component" value="Unassembled WGS sequence"/>
</dbReference>
<proteinExistence type="predicted"/>
<dbReference type="AlphaFoldDB" id="A0AAW1CCY5"/>
<organism evidence="1 2">
    <name type="scientific">Crotalus adamanteus</name>
    <name type="common">Eastern diamondback rattlesnake</name>
    <dbReference type="NCBI Taxonomy" id="8729"/>
    <lineage>
        <taxon>Eukaryota</taxon>
        <taxon>Metazoa</taxon>
        <taxon>Chordata</taxon>
        <taxon>Craniata</taxon>
        <taxon>Vertebrata</taxon>
        <taxon>Euteleostomi</taxon>
        <taxon>Lepidosauria</taxon>
        <taxon>Squamata</taxon>
        <taxon>Bifurcata</taxon>
        <taxon>Unidentata</taxon>
        <taxon>Episquamata</taxon>
        <taxon>Toxicofera</taxon>
        <taxon>Serpentes</taxon>
        <taxon>Colubroidea</taxon>
        <taxon>Viperidae</taxon>
        <taxon>Crotalinae</taxon>
        <taxon>Crotalus</taxon>
    </lineage>
</organism>
<gene>
    <name evidence="1" type="ORF">NXF25_003176</name>
</gene>
<name>A0AAW1CCY5_CROAD</name>
<dbReference type="EMBL" id="JAOTOJ010000001">
    <property type="protein sequence ID" value="KAK9412001.1"/>
    <property type="molecule type" value="Genomic_DNA"/>
</dbReference>
<sequence length="77" mass="8443">MLPPLATPGPGFSPGDFLSFFRAVEPRGNISGVSSSAVGLPQEEGKERVIWAEGNLAVLITHWNGRRFFFSWDPLVQ</sequence>